<dbReference type="PRINTS" id="PR00778">
    <property type="entry name" value="HTHARSR"/>
</dbReference>
<protein>
    <submittedName>
        <fullName evidence="5">DNA-binding transcriptional ArsR family regulator</fullName>
    </submittedName>
</protein>
<evidence type="ECO:0000256" key="2">
    <source>
        <dbReference type="ARBA" id="ARBA00023125"/>
    </source>
</evidence>
<dbReference type="GO" id="GO:0003700">
    <property type="term" value="F:DNA-binding transcription factor activity"/>
    <property type="evidence" value="ECO:0007669"/>
    <property type="project" value="InterPro"/>
</dbReference>
<dbReference type="AlphaFoldDB" id="A0A7W5FAA3"/>
<dbReference type="PANTHER" id="PTHR33154:SF33">
    <property type="entry name" value="TRANSCRIPTIONAL REPRESSOR SDPR"/>
    <property type="match status" value="1"/>
</dbReference>
<evidence type="ECO:0000256" key="3">
    <source>
        <dbReference type="ARBA" id="ARBA00023163"/>
    </source>
</evidence>
<dbReference type="EMBL" id="JACHXG010000008">
    <property type="protein sequence ID" value="MBB3090927.1"/>
    <property type="molecule type" value="Genomic_DNA"/>
</dbReference>
<dbReference type="Gene3D" id="1.10.10.10">
    <property type="entry name" value="Winged helix-like DNA-binding domain superfamily/Winged helix DNA-binding domain"/>
    <property type="match status" value="1"/>
</dbReference>
<keyword evidence="6" id="KW-1185">Reference proteome</keyword>
<organism evidence="5 6">
    <name type="scientific">Nocardioides albus</name>
    <dbReference type="NCBI Taxonomy" id="1841"/>
    <lineage>
        <taxon>Bacteria</taxon>
        <taxon>Bacillati</taxon>
        <taxon>Actinomycetota</taxon>
        <taxon>Actinomycetes</taxon>
        <taxon>Propionibacteriales</taxon>
        <taxon>Nocardioidaceae</taxon>
        <taxon>Nocardioides</taxon>
    </lineage>
</organism>
<dbReference type="GO" id="GO:0003677">
    <property type="term" value="F:DNA binding"/>
    <property type="evidence" value="ECO:0007669"/>
    <property type="project" value="UniProtKB-KW"/>
</dbReference>
<dbReference type="InterPro" id="IPR036388">
    <property type="entry name" value="WH-like_DNA-bd_sf"/>
</dbReference>
<dbReference type="PROSITE" id="PS50987">
    <property type="entry name" value="HTH_ARSR_2"/>
    <property type="match status" value="1"/>
</dbReference>
<dbReference type="Pfam" id="PF12840">
    <property type="entry name" value="HTH_20"/>
    <property type="match status" value="1"/>
</dbReference>
<feature type="domain" description="HTH arsR-type" evidence="4">
    <location>
        <begin position="1"/>
        <end position="90"/>
    </location>
</feature>
<evidence type="ECO:0000313" key="6">
    <source>
        <dbReference type="Proteomes" id="UP000577707"/>
    </source>
</evidence>
<keyword evidence="1" id="KW-0805">Transcription regulation</keyword>
<dbReference type="RefSeq" id="WP_183548432.1">
    <property type="nucleotide sequence ID" value="NZ_BMQT01000010.1"/>
</dbReference>
<sequence length="176" mass="19897">MDEEISRLRAAGHPLRLRMLSLLTSAELSAAEVARELDLTHANASYHLRLLESAGLLEVAGEERIRGGIAKRYRHPWTFELQVKGSEVSKADDEVFVRAMAEEMVRRRRERTTGPAVVSDAEMWVDPEVWERVRDLVRDASDLLHDNARPPRTDDTIHVSLTAAAFVMGDPESDRE</sequence>
<comment type="caution">
    <text evidence="5">The sequence shown here is derived from an EMBL/GenBank/DDBJ whole genome shotgun (WGS) entry which is preliminary data.</text>
</comment>
<proteinExistence type="predicted"/>
<dbReference type="InterPro" id="IPR051081">
    <property type="entry name" value="HTH_MetalResp_TranReg"/>
</dbReference>
<dbReference type="InterPro" id="IPR001845">
    <property type="entry name" value="HTH_ArsR_DNA-bd_dom"/>
</dbReference>
<evidence type="ECO:0000256" key="1">
    <source>
        <dbReference type="ARBA" id="ARBA00023015"/>
    </source>
</evidence>
<accession>A0A7W5FAA3</accession>
<evidence type="ECO:0000259" key="4">
    <source>
        <dbReference type="PROSITE" id="PS50987"/>
    </source>
</evidence>
<keyword evidence="2 5" id="KW-0238">DNA-binding</keyword>
<dbReference type="InterPro" id="IPR011991">
    <property type="entry name" value="ArsR-like_HTH"/>
</dbReference>
<dbReference type="SUPFAM" id="SSF46785">
    <property type="entry name" value="Winged helix' DNA-binding domain"/>
    <property type="match status" value="1"/>
</dbReference>
<dbReference type="InterPro" id="IPR036390">
    <property type="entry name" value="WH_DNA-bd_sf"/>
</dbReference>
<dbReference type="Proteomes" id="UP000577707">
    <property type="component" value="Unassembled WGS sequence"/>
</dbReference>
<dbReference type="PANTHER" id="PTHR33154">
    <property type="entry name" value="TRANSCRIPTIONAL REGULATOR, ARSR FAMILY"/>
    <property type="match status" value="1"/>
</dbReference>
<gene>
    <name evidence="5" type="ORF">FHS12_003889</name>
</gene>
<name>A0A7W5FAA3_9ACTN</name>
<keyword evidence="3" id="KW-0804">Transcription</keyword>
<reference evidence="5 6" key="1">
    <citation type="submission" date="2020-08" db="EMBL/GenBank/DDBJ databases">
        <title>Genomic Encyclopedia of Type Strains, Phase III (KMG-III): the genomes of soil and plant-associated and newly described type strains.</title>
        <authorList>
            <person name="Whitman W."/>
        </authorList>
    </citation>
    <scope>NUCLEOTIDE SEQUENCE [LARGE SCALE GENOMIC DNA]</scope>
    <source>
        <strain evidence="5 6">CECT 3302</strain>
    </source>
</reference>
<dbReference type="SMART" id="SM00418">
    <property type="entry name" value="HTH_ARSR"/>
    <property type="match status" value="1"/>
</dbReference>
<evidence type="ECO:0000313" key="5">
    <source>
        <dbReference type="EMBL" id="MBB3090927.1"/>
    </source>
</evidence>
<dbReference type="CDD" id="cd00090">
    <property type="entry name" value="HTH_ARSR"/>
    <property type="match status" value="1"/>
</dbReference>